<accession>A0AAU8TWG4</accession>
<dbReference type="Proteomes" id="UP000033099">
    <property type="component" value="Chromosome"/>
</dbReference>
<protein>
    <submittedName>
        <fullName evidence="1">Uncharacterized protein</fullName>
    </submittedName>
</protein>
<reference evidence="1 2" key="1">
    <citation type="journal article" date="2015" name="Genome Announc.">
        <title>Complete Genome Sequence of Biocontrol Strain Pseudomonas fluorescens LBUM223.</title>
        <authorList>
            <person name="Roquigny R."/>
            <person name="Arseneault T."/>
            <person name="Gadkar V.J."/>
            <person name="Novinscak A."/>
            <person name="Joly D.L."/>
            <person name="Filion M."/>
        </authorList>
    </citation>
    <scope>NUCLEOTIDE SEQUENCE [LARGE SCALE GENOMIC DNA]</scope>
    <source>
        <strain evidence="1 2">LBUM223</strain>
    </source>
</reference>
<sequence>MEFNNSYGLINFYSRPQLSGQSYSSGGAVDRYESVYAALSRFTLANTLTKRELVSLFKVGRLRGSSGSQNLGNMGLINAKQMMSCLAISSSQLGEMFFSWRSKIKASFCCPYFRYCSICASAHRHYTVFQAEGLSKCPFHFLPLKASCDYCGESMLYKWSGPLLSHPFRCAYCLGPLGSRKGSIVFFDLHTITRSYRMARANGQRNLEQTLNNGPVEECPGYIVCGSRTGDFDQWCAMNDLPLYGHEWNDRNWSSRAGYIQIRGARVKSFGKRGVINKENVHPQIATNLMQCLKSILRHLRKRWRIVCISSNIPDGFQKQRLEAYYLLLRHWYGSSSNLRARGKRGTYNHTISVINAWLRSAINSADAYAVPLNVSSWFLAHQEGVLNFV</sequence>
<evidence type="ECO:0000313" key="1">
    <source>
        <dbReference type="EMBL" id="AKA86345.1"/>
    </source>
</evidence>
<gene>
    <name evidence="1" type="ORF">VO64_5799</name>
</gene>
<dbReference type="KEGG" id="pfb:VO64_5799"/>
<dbReference type="AlphaFoldDB" id="A0AAU8TWG4"/>
<name>A0AAU8TWG4_9PSED</name>
<dbReference type="EMBL" id="CP011117">
    <property type="protein sequence ID" value="AKA86345.1"/>
    <property type="molecule type" value="Genomic_DNA"/>
</dbReference>
<organism evidence="1 2">
    <name type="scientific">Pseudomonas synxantha</name>
    <dbReference type="NCBI Taxonomy" id="47883"/>
    <lineage>
        <taxon>Bacteria</taxon>
        <taxon>Pseudomonadati</taxon>
        <taxon>Pseudomonadota</taxon>
        <taxon>Gammaproteobacteria</taxon>
        <taxon>Pseudomonadales</taxon>
        <taxon>Pseudomonadaceae</taxon>
        <taxon>Pseudomonas</taxon>
    </lineage>
</organism>
<proteinExistence type="predicted"/>
<evidence type="ECO:0000313" key="2">
    <source>
        <dbReference type="Proteomes" id="UP000033099"/>
    </source>
</evidence>